<gene>
    <name evidence="4" type="ORF">DKT75_06605</name>
</gene>
<comment type="caution">
    <text evidence="4">The sequence shown here is derived from an EMBL/GenBank/DDBJ whole genome shotgun (WGS) entry which is preliminary data.</text>
</comment>
<dbReference type="EMBL" id="QGKL01000019">
    <property type="protein sequence ID" value="PWQ97584.1"/>
    <property type="molecule type" value="Genomic_DNA"/>
</dbReference>
<dbReference type="OrthoDB" id="5525824at2"/>
<proteinExistence type="predicted"/>
<reference evidence="4 5" key="1">
    <citation type="submission" date="2018-05" db="EMBL/GenBank/DDBJ databases">
        <title>Leucothrix arctica sp. nov., isolated from Arctic seawater.</title>
        <authorList>
            <person name="Choi A."/>
            <person name="Baek K."/>
        </authorList>
    </citation>
    <scope>NUCLEOTIDE SEQUENCE [LARGE SCALE GENOMIC DNA]</scope>
    <source>
        <strain evidence="4 5">IMCC9719</strain>
    </source>
</reference>
<evidence type="ECO:0000313" key="4">
    <source>
        <dbReference type="EMBL" id="PWQ97584.1"/>
    </source>
</evidence>
<dbReference type="Proteomes" id="UP000245506">
    <property type="component" value="Unassembled WGS sequence"/>
</dbReference>
<keyword evidence="5" id="KW-1185">Reference proteome</keyword>
<dbReference type="PROSITE" id="PS50914">
    <property type="entry name" value="BON"/>
    <property type="match status" value="1"/>
</dbReference>
<feature type="compositionally biased region" description="Polar residues" evidence="2">
    <location>
        <begin position="459"/>
        <end position="477"/>
    </location>
</feature>
<sequence>MIKDLCRIGSRLSLNHWMRWAGLGFLGLLILTLVTRCNSIENDIQQRTDKDLNAAGMSWAKSDLDGRGRDVMLTGVAPSETSKMNAITLVENIDGVRQVSHDISIKQYVSSTFSFKQTDAKVHLSGIFPNQASIDRTITKAREVYGDDNVVNELTVSDSASKPAWLAGAVGVMAAMKVAEDFSMDASDDVLTISGVVESEEAKTLLLTQAKADLRKDITESIKVVKKGPTPAELAVEASRLAEIDRLAMLAKEERIAEQAAALKLAEEERLAEKKRLAAEAELLRLAEEKRQAEEAELARLAEEKRLAAEAELARLTEEKRLADEAQKIAVLERIAAAEKARLAKLEAIRMAEQQALAAAQKQRNLLVSCQANLNHLLDSNTSLFYDGTSTIKGTSYPVLAMLAVQINGCSEVLHQNNQLIDIQATDNNIAIAKARQSTVISYLENINGAHRGLLRMGQPTSATSNGTSQLTFTLSK</sequence>
<feature type="coiled-coil region" evidence="1">
    <location>
        <begin position="249"/>
        <end position="363"/>
    </location>
</feature>
<evidence type="ECO:0000313" key="5">
    <source>
        <dbReference type="Proteomes" id="UP000245506"/>
    </source>
</evidence>
<dbReference type="CDD" id="cd22265">
    <property type="entry name" value="UDM1_RNF168"/>
    <property type="match status" value="1"/>
</dbReference>
<accession>A0A317CG75</accession>
<dbReference type="Pfam" id="PF04972">
    <property type="entry name" value="BON"/>
    <property type="match status" value="2"/>
</dbReference>
<dbReference type="AlphaFoldDB" id="A0A317CG75"/>
<organism evidence="4 5">
    <name type="scientific">Leucothrix arctica</name>
    <dbReference type="NCBI Taxonomy" id="1481894"/>
    <lineage>
        <taxon>Bacteria</taxon>
        <taxon>Pseudomonadati</taxon>
        <taxon>Pseudomonadota</taxon>
        <taxon>Gammaproteobacteria</taxon>
        <taxon>Thiotrichales</taxon>
        <taxon>Thiotrichaceae</taxon>
        <taxon>Leucothrix</taxon>
    </lineage>
</organism>
<evidence type="ECO:0000259" key="3">
    <source>
        <dbReference type="PROSITE" id="PS50914"/>
    </source>
</evidence>
<feature type="domain" description="BON" evidence="3">
    <location>
        <begin position="36"/>
        <end position="107"/>
    </location>
</feature>
<dbReference type="RefSeq" id="WP_109822626.1">
    <property type="nucleotide sequence ID" value="NZ_QGKL01000019.1"/>
</dbReference>
<feature type="region of interest" description="Disordered" evidence="2">
    <location>
        <begin position="458"/>
        <end position="477"/>
    </location>
</feature>
<evidence type="ECO:0000256" key="2">
    <source>
        <dbReference type="SAM" id="MobiDB-lite"/>
    </source>
</evidence>
<dbReference type="Gene3D" id="3.40.1520.20">
    <property type="match status" value="1"/>
</dbReference>
<keyword evidence="1" id="KW-0175">Coiled coil</keyword>
<dbReference type="InterPro" id="IPR007055">
    <property type="entry name" value="BON_dom"/>
</dbReference>
<protein>
    <recommendedName>
        <fullName evidence="3">BON domain-containing protein</fullName>
    </recommendedName>
</protein>
<name>A0A317CG75_9GAMM</name>
<evidence type="ECO:0000256" key="1">
    <source>
        <dbReference type="SAM" id="Coils"/>
    </source>
</evidence>